<dbReference type="SUPFAM" id="SSF52833">
    <property type="entry name" value="Thioredoxin-like"/>
    <property type="match status" value="1"/>
</dbReference>
<dbReference type="InterPro" id="IPR008554">
    <property type="entry name" value="Glutaredoxin-like"/>
</dbReference>
<dbReference type="Pfam" id="PF05768">
    <property type="entry name" value="Glrx-like"/>
    <property type="match status" value="1"/>
</dbReference>
<protein>
    <submittedName>
        <fullName evidence="1">Glutaredoxin family protein</fullName>
    </submittedName>
</protein>
<comment type="caution">
    <text evidence="1">The sequence shown here is derived from an EMBL/GenBank/DDBJ whole genome shotgun (WGS) entry which is preliminary data.</text>
</comment>
<dbReference type="Gene3D" id="3.40.30.10">
    <property type="entry name" value="Glutaredoxin"/>
    <property type="match status" value="1"/>
</dbReference>
<dbReference type="Proteomes" id="UP001526147">
    <property type="component" value="Unassembled WGS sequence"/>
</dbReference>
<reference evidence="1 2" key="1">
    <citation type="submission" date="2022-10" db="EMBL/GenBank/DDBJ databases">
        <title>Draft genome assembly of moderately radiation resistant bacterium Metabacillus halosaccharovorans.</title>
        <authorList>
            <person name="Pal S."/>
            <person name="Gopinathan A."/>
        </authorList>
    </citation>
    <scope>NUCLEOTIDE SEQUENCE [LARGE SCALE GENOMIC DNA]</scope>
    <source>
        <strain evidence="1 2">VITHBRA001</strain>
    </source>
</reference>
<dbReference type="RefSeq" id="WP_078431651.1">
    <property type="nucleotide sequence ID" value="NZ_JAOYEY010000048.1"/>
</dbReference>
<evidence type="ECO:0000313" key="2">
    <source>
        <dbReference type="Proteomes" id="UP001526147"/>
    </source>
</evidence>
<dbReference type="EMBL" id="JAOYEY010000048">
    <property type="protein sequence ID" value="MCV9888082.1"/>
    <property type="molecule type" value="Genomic_DNA"/>
</dbReference>
<evidence type="ECO:0000313" key="1">
    <source>
        <dbReference type="EMBL" id="MCV9888082.1"/>
    </source>
</evidence>
<name>A0ABT3DLZ7_9BACI</name>
<gene>
    <name evidence="1" type="ORF">OIH86_20765</name>
</gene>
<organism evidence="1 2">
    <name type="scientific">Metabacillus halosaccharovorans</name>
    <dbReference type="NCBI Taxonomy" id="930124"/>
    <lineage>
        <taxon>Bacteria</taxon>
        <taxon>Bacillati</taxon>
        <taxon>Bacillota</taxon>
        <taxon>Bacilli</taxon>
        <taxon>Bacillales</taxon>
        <taxon>Bacillaceae</taxon>
        <taxon>Metabacillus</taxon>
    </lineage>
</organism>
<dbReference type="InterPro" id="IPR036249">
    <property type="entry name" value="Thioredoxin-like_sf"/>
</dbReference>
<accession>A0ABT3DLZ7</accession>
<sequence>MKKVIFYSKENCSLCDKGLAIIHELQEEFDFEYEVVDIYQDDELLEKFQIMIPVVEIEEEVVTYGILDKDSIRKRLL</sequence>
<proteinExistence type="predicted"/>
<keyword evidence="2" id="KW-1185">Reference proteome</keyword>